<comment type="caution">
    <text evidence="1">The sequence shown here is derived from an EMBL/GenBank/DDBJ whole genome shotgun (WGS) entry which is preliminary data.</text>
</comment>
<name>A0ABP8G783_9BACT</name>
<evidence type="ECO:0000313" key="2">
    <source>
        <dbReference type="Proteomes" id="UP001501725"/>
    </source>
</evidence>
<sequence length="378" mass="43224">MQIHLVRDADYPEEEHYEVLDFLTAFDGPVWFTGNASPRPLDEDAVHEEEFEEREFFSMVNFSRKLSEHCLEAPSFPVQRRVSTWKELFRSAAAYRRKQRVPPTDLVLLLTPVANELNWFCALDPANPNNGFIHTDEWEHYVHCSGTFPVVYHVVALALQRALFGSIEALQDGLHRVPLGCVNDFCRHKPEVILKLRTADVCLDCMDDLRGRLDAPVLEQLLNILEGVRTRMLFNQNFRQGRKPSALRITAAGRIFLPDYGNIEIRLTPLEKTLYLFFLQHPEGLHLHDLVDHRAELLALYGRFATSGMLAEIHNRVESLVNVRSNSASEKIARIKAAFVKAVGRDLAAWYFIRGEVSDVKKIHLEPALRTIDGGSQM</sequence>
<accession>A0ABP8G783</accession>
<organism evidence="1 2">
    <name type="scientific">Flaviaesturariibacter amylovorans</name>
    <dbReference type="NCBI Taxonomy" id="1084520"/>
    <lineage>
        <taxon>Bacteria</taxon>
        <taxon>Pseudomonadati</taxon>
        <taxon>Bacteroidota</taxon>
        <taxon>Chitinophagia</taxon>
        <taxon>Chitinophagales</taxon>
        <taxon>Chitinophagaceae</taxon>
        <taxon>Flaviaestuariibacter</taxon>
    </lineage>
</organism>
<proteinExistence type="predicted"/>
<reference evidence="2" key="1">
    <citation type="journal article" date="2019" name="Int. J. Syst. Evol. Microbiol.">
        <title>The Global Catalogue of Microorganisms (GCM) 10K type strain sequencing project: providing services to taxonomists for standard genome sequencing and annotation.</title>
        <authorList>
            <consortium name="The Broad Institute Genomics Platform"/>
            <consortium name="The Broad Institute Genome Sequencing Center for Infectious Disease"/>
            <person name="Wu L."/>
            <person name="Ma J."/>
        </authorList>
    </citation>
    <scope>NUCLEOTIDE SEQUENCE [LARGE SCALE GENOMIC DNA]</scope>
    <source>
        <strain evidence="2">JCM 17919</strain>
    </source>
</reference>
<dbReference type="Proteomes" id="UP001501725">
    <property type="component" value="Unassembled WGS sequence"/>
</dbReference>
<evidence type="ECO:0000313" key="1">
    <source>
        <dbReference type="EMBL" id="GAA4318716.1"/>
    </source>
</evidence>
<dbReference type="RefSeq" id="WP_345252837.1">
    <property type="nucleotide sequence ID" value="NZ_BAABGY010000001.1"/>
</dbReference>
<protein>
    <submittedName>
        <fullName evidence="1">Uncharacterized protein</fullName>
    </submittedName>
</protein>
<keyword evidence="2" id="KW-1185">Reference proteome</keyword>
<dbReference type="EMBL" id="BAABGY010000001">
    <property type="protein sequence ID" value="GAA4318716.1"/>
    <property type="molecule type" value="Genomic_DNA"/>
</dbReference>
<gene>
    <name evidence="1" type="ORF">GCM10023184_03090</name>
</gene>